<keyword evidence="1" id="KW-0812">Transmembrane</keyword>
<reference evidence="2 3" key="1">
    <citation type="journal article" date="2013" name="Genome Biol.">
        <title>The genome sequence of the most widely cultivated cacao type and its use to identify candidate genes regulating pod color.</title>
        <authorList>
            <person name="Motamayor J.C."/>
            <person name="Mockaitis K."/>
            <person name="Schmutz J."/>
            <person name="Haiminen N."/>
            <person name="Iii D.L."/>
            <person name="Cornejo O."/>
            <person name="Findley S.D."/>
            <person name="Zheng P."/>
            <person name="Utro F."/>
            <person name="Royaert S."/>
            <person name="Saski C."/>
            <person name="Jenkins J."/>
            <person name="Podicheti R."/>
            <person name="Zhao M."/>
            <person name="Scheffler B.E."/>
            <person name="Stack J.C."/>
            <person name="Feltus F.A."/>
            <person name="Mustiga G.M."/>
            <person name="Amores F."/>
            <person name="Phillips W."/>
            <person name="Marelli J.P."/>
            <person name="May G.D."/>
            <person name="Shapiro H."/>
            <person name="Ma J."/>
            <person name="Bustamante C.D."/>
            <person name="Schnell R.J."/>
            <person name="Main D."/>
            <person name="Gilbert D."/>
            <person name="Parida L."/>
            <person name="Kuhn D.N."/>
        </authorList>
    </citation>
    <scope>NUCLEOTIDE SEQUENCE [LARGE SCALE GENOMIC DNA]</scope>
    <source>
        <strain evidence="3">cv. Matina 1-6</strain>
    </source>
</reference>
<proteinExistence type="predicted"/>
<evidence type="ECO:0000256" key="1">
    <source>
        <dbReference type="SAM" id="Phobius"/>
    </source>
</evidence>
<dbReference type="EMBL" id="CM001880">
    <property type="protein sequence ID" value="EOX97845.1"/>
    <property type="molecule type" value="Genomic_DNA"/>
</dbReference>
<evidence type="ECO:0000313" key="2">
    <source>
        <dbReference type="EMBL" id="EOX97845.1"/>
    </source>
</evidence>
<dbReference type="InParanoid" id="A0A061DYR2"/>
<keyword evidence="1" id="KW-1133">Transmembrane helix</keyword>
<keyword evidence="3" id="KW-1185">Reference proteome</keyword>
<dbReference type="HOGENOM" id="CLU_1655307_0_0_1"/>
<dbReference type="Proteomes" id="UP000026915">
    <property type="component" value="Chromosome 2"/>
</dbReference>
<dbReference type="GO" id="GO:0005783">
    <property type="term" value="C:endoplasmic reticulum"/>
    <property type="evidence" value="ECO:0000318"/>
    <property type="project" value="GO_Central"/>
</dbReference>
<protein>
    <submittedName>
        <fullName evidence="2">Uncharacterized protein</fullName>
    </submittedName>
</protein>
<sequence>MVVGLVAWLRATWVAVVLPIISASIPSSKLSSFHELIVGFAQRGKIRQPSSFAPIRRDGKLKFKPVCQIWKLRLTVGRGHMLNKIDDCNSYRRLVALRGVSGRYASFCSRAYHPFSAFWTLLLFLFGEPFNSSLINGSYLLILKKKKKLTAGGKSGVCSS</sequence>
<keyword evidence="1" id="KW-0472">Membrane</keyword>
<gene>
    <name evidence="2" type="ORF">TCM_006769</name>
</gene>
<feature type="transmembrane region" description="Helical" evidence="1">
    <location>
        <begin position="117"/>
        <end position="142"/>
    </location>
</feature>
<dbReference type="AlphaFoldDB" id="A0A061DYR2"/>
<dbReference type="Gramene" id="EOX97845">
    <property type="protein sequence ID" value="EOX97845"/>
    <property type="gene ID" value="TCM_006769"/>
</dbReference>
<accession>A0A061DYR2</accession>
<dbReference type="GO" id="GO:0102389">
    <property type="term" value="F:polyprenol reductase activity"/>
    <property type="evidence" value="ECO:0000318"/>
    <property type="project" value="GO_Central"/>
</dbReference>
<name>A0A061DYR2_THECC</name>
<evidence type="ECO:0000313" key="3">
    <source>
        <dbReference type="Proteomes" id="UP000026915"/>
    </source>
</evidence>
<organism evidence="2 3">
    <name type="scientific">Theobroma cacao</name>
    <name type="common">Cacao</name>
    <name type="synonym">Cocoa</name>
    <dbReference type="NCBI Taxonomy" id="3641"/>
    <lineage>
        <taxon>Eukaryota</taxon>
        <taxon>Viridiplantae</taxon>
        <taxon>Streptophyta</taxon>
        <taxon>Embryophyta</taxon>
        <taxon>Tracheophyta</taxon>
        <taxon>Spermatophyta</taxon>
        <taxon>Magnoliopsida</taxon>
        <taxon>eudicotyledons</taxon>
        <taxon>Gunneridae</taxon>
        <taxon>Pentapetalae</taxon>
        <taxon>rosids</taxon>
        <taxon>malvids</taxon>
        <taxon>Malvales</taxon>
        <taxon>Malvaceae</taxon>
        <taxon>Byttnerioideae</taxon>
        <taxon>Theobroma</taxon>
    </lineage>
</organism>